<feature type="coiled-coil region" evidence="1">
    <location>
        <begin position="360"/>
        <end position="387"/>
    </location>
</feature>
<sequence>MKLFAALTLLFLSLWNWSALATTAWQKTAVPVVEGSDLQKQIDGITVEIFQNSKSKILCGIFNDPVSAVHSLGISLPTAKRIYENCPRSSAEGTAKIMAKKYYVSFLSQNGLDSWTDYGNRTYIFADTSLNREKLKSIIIHEMAIATDAKTNMLLSTYLTYRNKEHSEVSNGLQIITMGNLSAREEALKQAFNSSTWKPVSLTFATLRAFNFEKYLNNEEFNTNSHSSCVAEFKSLLKTIKSIPEVPASEDVDRMAEMIANMTSEASAPKSPEQEKQLIDFLMSQDLQLQDQQDNKMTFCQFMTRPLLTGRSLYSFFGSGPRPRLTGGSGGQGKIILDSQKPGAQWLTTEVRKEVSFDKEALKKDQVQEAVEKLKQLIQQDQELKKLQGAQQ</sequence>
<protein>
    <submittedName>
        <fullName evidence="3">Uncharacterized protein</fullName>
    </submittedName>
</protein>
<gene>
    <name evidence="3" type="ORF">NWE73_17405</name>
</gene>
<dbReference type="RefSeq" id="WP_277579639.1">
    <property type="nucleotide sequence ID" value="NZ_JANRMI010000006.1"/>
</dbReference>
<evidence type="ECO:0000313" key="3">
    <source>
        <dbReference type="EMBL" id="MDG0818163.1"/>
    </source>
</evidence>
<feature type="signal peptide" evidence="2">
    <location>
        <begin position="1"/>
        <end position="21"/>
    </location>
</feature>
<name>A0ABT6DSP1_9BACT</name>
<keyword evidence="4" id="KW-1185">Reference proteome</keyword>
<proteinExistence type="predicted"/>
<keyword evidence="2" id="KW-0732">Signal</keyword>
<comment type="caution">
    <text evidence="3">The sequence shown here is derived from an EMBL/GenBank/DDBJ whole genome shotgun (WGS) entry which is preliminary data.</text>
</comment>
<keyword evidence="1" id="KW-0175">Coiled coil</keyword>
<evidence type="ECO:0000256" key="1">
    <source>
        <dbReference type="SAM" id="Coils"/>
    </source>
</evidence>
<dbReference type="Proteomes" id="UP001152321">
    <property type="component" value="Unassembled WGS sequence"/>
</dbReference>
<reference evidence="3" key="1">
    <citation type="submission" date="2022-08" db="EMBL/GenBank/DDBJ databases">
        <title>Novel Bdellovibrio Species Isolated from Svalbard: Designation Bdellovibrio svalbardensis.</title>
        <authorList>
            <person name="Mitchell R.J."/>
            <person name="Choi S.Y."/>
        </authorList>
    </citation>
    <scope>NUCLEOTIDE SEQUENCE</scope>
    <source>
        <strain evidence="3">PAP01</strain>
    </source>
</reference>
<organism evidence="3 4">
    <name type="scientific">Bdellovibrio svalbardensis</name>
    <dbReference type="NCBI Taxonomy" id="2972972"/>
    <lineage>
        <taxon>Bacteria</taxon>
        <taxon>Pseudomonadati</taxon>
        <taxon>Bdellovibrionota</taxon>
        <taxon>Bdellovibrionia</taxon>
        <taxon>Bdellovibrionales</taxon>
        <taxon>Pseudobdellovibrionaceae</taxon>
        <taxon>Bdellovibrio</taxon>
    </lineage>
</organism>
<feature type="chain" id="PRO_5045447970" evidence="2">
    <location>
        <begin position="22"/>
        <end position="392"/>
    </location>
</feature>
<evidence type="ECO:0000256" key="2">
    <source>
        <dbReference type="SAM" id="SignalP"/>
    </source>
</evidence>
<accession>A0ABT6DSP1</accession>
<dbReference type="EMBL" id="JANRMI010000006">
    <property type="protein sequence ID" value="MDG0818163.1"/>
    <property type="molecule type" value="Genomic_DNA"/>
</dbReference>
<evidence type="ECO:0000313" key="4">
    <source>
        <dbReference type="Proteomes" id="UP001152321"/>
    </source>
</evidence>